<sequence>MARFHMLIALLPFLVSTTFALPLGGTSLGRSSTALQPGHTITQPNSREVYITLPAVTRARLLTRGDELPLKEAKAANEWMAQALDLAKGPNRNEEHVANFLQKTLTQVQKVEAALEAARPKHIWPKEGERLNTEITGAETSTSTNKEPWP</sequence>
<evidence type="ECO:0000313" key="3">
    <source>
        <dbReference type="EMBL" id="KAE8261624.1"/>
    </source>
</evidence>
<reference evidence="3" key="2">
    <citation type="journal article" date="2019" name="IMA Fungus">
        <title>Genome sequencing and comparison of five Tilletia species to identify candidate genes for the detection of regulated species infecting wheat.</title>
        <authorList>
            <person name="Nguyen H.D.T."/>
            <person name="Sultana T."/>
            <person name="Kesanakurti P."/>
            <person name="Hambleton S."/>
        </authorList>
    </citation>
    <scope>NUCLEOTIDE SEQUENCE</scope>
    <source>
        <strain evidence="3">DAOMC 236422</strain>
    </source>
</reference>
<feature type="signal peptide" evidence="2">
    <location>
        <begin position="1"/>
        <end position="20"/>
    </location>
</feature>
<dbReference type="Proteomes" id="UP000078113">
    <property type="component" value="Unassembled WGS sequence"/>
</dbReference>
<reference evidence="3" key="1">
    <citation type="submission" date="2016-04" db="EMBL/GenBank/DDBJ databases">
        <authorList>
            <person name="Nguyen H.D."/>
            <person name="Samba Siva P."/>
            <person name="Cullis J."/>
            <person name="Levesque C.A."/>
            <person name="Hambleton S."/>
        </authorList>
    </citation>
    <scope>NUCLEOTIDE SEQUENCE</scope>
    <source>
        <strain evidence="3">DAOMC 236422</strain>
    </source>
</reference>
<proteinExistence type="predicted"/>
<feature type="compositionally biased region" description="Polar residues" evidence="1">
    <location>
        <begin position="133"/>
        <end position="150"/>
    </location>
</feature>
<feature type="chain" id="PRO_5036492767" evidence="2">
    <location>
        <begin position="21"/>
        <end position="150"/>
    </location>
</feature>
<dbReference type="EMBL" id="LWDG02000949">
    <property type="protein sequence ID" value="KAE8261624.1"/>
    <property type="molecule type" value="Genomic_DNA"/>
</dbReference>
<organism evidence="3 4">
    <name type="scientific">Tilletia walkeri</name>
    <dbReference type="NCBI Taxonomy" id="117179"/>
    <lineage>
        <taxon>Eukaryota</taxon>
        <taxon>Fungi</taxon>
        <taxon>Dikarya</taxon>
        <taxon>Basidiomycota</taxon>
        <taxon>Ustilaginomycotina</taxon>
        <taxon>Exobasidiomycetes</taxon>
        <taxon>Tilletiales</taxon>
        <taxon>Tilletiaceae</taxon>
        <taxon>Tilletia</taxon>
    </lineage>
</organism>
<accession>A0A8X7T1G8</accession>
<keyword evidence="4" id="KW-1185">Reference proteome</keyword>
<comment type="caution">
    <text evidence="3">The sequence shown here is derived from an EMBL/GenBank/DDBJ whole genome shotgun (WGS) entry which is preliminary data.</text>
</comment>
<keyword evidence="2" id="KW-0732">Signal</keyword>
<evidence type="ECO:0000256" key="2">
    <source>
        <dbReference type="SAM" id="SignalP"/>
    </source>
</evidence>
<evidence type="ECO:0000256" key="1">
    <source>
        <dbReference type="SAM" id="MobiDB-lite"/>
    </source>
</evidence>
<evidence type="ECO:0000313" key="4">
    <source>
        <dbReference type="Proteomes" id="UP000078113"/>
    </source>
</evidence>
<protein>
    <submittedName>
        <fullName evidence="3">Uncharacterized protein</fullName>
    </submittedName>
</protein>
<dbReference type="AlphaFoldDB" id="A0A8X7T1G8"/>
<feature type="region of interest" description="Disordered" evidence="1">
    <location>
        <begin position="125"/>
        <end position="150"/>
    </location>
</feature>
<name>A0A8X7T1G8_9BASI</name>
<gene>
    <name evidence="3" type="ORF">A4X09_0g7633</name>
</gene>